<evidence type="ECO:0008006" key="4">
    <source>
        <dbReference type="Google" id="ProtNLM"/>
    </source>
</evidence>
<feature type="transmembrane region" description="Helical" evidence="1">
    <location>
        <begin position="46"/>
        <end position="70"/>
    </location>
</feature>
<gene>
    <name evidence="2" type="ORF">ACFQJ6_02605</name>
</gene>
<comment type="caution">
    <text evidence="2">The sequence shown here is derived from an EMBL/GenBank/DDBJ whole genome shotgun (WGS) entry which is preliminary data.</text>
</comment>
<keyword evidence="3" id="KW-1185">Reference proteome</keyword>
<reference evidence="2 3" key="1">
    <citation type="journal article" date="2019" name="Int. J. Syst. Evol. Microbiol.">
        <title>The Global Catalogue of Microorganisms (GCM) 10K type strain sequencing project: providing services to taxonomists for standard genome sequencing and annotation.</title>
        <authorList>
            <consortium name="The Broad Institute Genomics Platform"/>
            <consortium name="The Broad Institute Genome Sequencing Center for Infectious Disease"/>
            <person name="Wu L."/>
            <person name="Ma J."/>
        </authorList>
    </citation>
    <scope>NUCLEOTIDE SEQUENCE [LARGE SCALE GENOMIC DNA]</scope>
    <source>
        <strain evidence="2 3">DT72</strain>
    </source>
</reference>
<name>A0ABD5WHH3_9EURY</name>
<dbReference type="Pfam" id="PF24363">
    <property type="entry name" value="DUF7519"/>
    <property type="match status" value="1"/>
</dbReference>
<keyword evidence="1" id="KW-0472">Membrane</keyword>
<protein>
    <recommendedName>
        <fullName evidence="4">MFS transporter</fullName>
    </recommendedName>
</protein>
<evidence type="ECO:0000313" key="3">
    <source>
        <dbReference type="Proteomes" id="UP001596407"/>
    </source>
</evidence>
<sequence>MPRSRRSRSLSAPFSSAVPAVRRSASFSRVRAMAVGDELRSRGRRFLSLLALGVGGVVALLGVPAGAVMAGDLPGILRALPGLLGVFLLGVGLVPLRGRGSRRLVKLGAGLVLVGVLVAGIFRAVPAGTLVAGAAVAVVGWDIGEHAINVGEQLGRAASTWRTEGVHAVGAGVVGGGAVLTGELVDGVGSTGLSLPALALLVLAIVLLSVALHE</sequence>
<evidence type="ECO:0000256" key="1">
    <source>
        <dbReference type="SAM" id="Phobius"/>
    </source>
</evidence>
<keyword evidence="1" id="KW-1133">Transmembrane helix</keyword>
<accession>A0ABD5WHH3</accession>
<feature type="transmembrane region" description="Helical" evidence="1">
    <location>
        <begin position="107"/>
        <end position="125"/>
    </location>
</feature>
<dbReference type="AlphaFoldDB" id="A0ABD5WHH3"/>
<dbReference type="RefSeq" id="WP_382208706.1">
    <property type="nucleotide sequence ID" value="NZ_JBHSZH010000002.1"/>
</dbReference>
<evidence type="ECO:0000313" key="2">
    <source>
        <dbReference type="EMBL" id="MFC7079190.1"/>
    </source>
</evidence>
<feature type="transmembrane region" description="Helical" evidence="1">
    <location>
        <begin position="193"/>
        <end position="212"/>
    </location>
</feature>
<organism evidence="2 3">
    <name type="scientific">Halorussus caseinilyticus</name>
    <dbReference type="NCBI Taxonomy" id="3034025"/>
    <lineage>
        <taxon>Archaea</taxon>
        <taxon>Methanobacteriati</taxon>
        <taxon>Methanobacteriota</taxon>
        <taxon>Stenosarchaea group</taxon>
        <taxon>Halobacteria</taxon>
        <taxon>Halobacteriales</taxon>
        <taxon>Haladaptataceae</taxon>
        <taxon>Halorussus</taxon>
    </lineage>
</organism>
<keyword evidence="1" id="KW-0812">Transmembrane</keyword>
<proteinExistence type="predicted"/>
<dbReference type="InterPro" id="IPR055941">
    <property type="entry name" value="DUF7519"/>
</dbReference>
<feature type="transmembrane region" description="Helical" evidence="1">
    <location>
        <begin position="76"/>
        <end position="95"/>
    </location>
</feature>
<dbReference type="EMBL" id="JBHSZH010000002">
    <property type="protein sequence ID" value="MFC7079190.1"/>
    <property type="molecule type" value="Genomic_DNA"/>
</dbReference>
<dbReference type="Proteomes" id="UP001596407">
    <property type="component" value="Unassembled WGS sequence"/>
</dbReference>